<organism evidence="4 5">
    <name type="scientific">Streptomyces cellulosae</name>
    <dbReference type="NCBI Taxonomy" id="1968"/>
    <lineage>
        <taxon>Bacteria</taxon>
        <taxon>Bacillati</taxon>
        <taxon>Actinomycetota</taxon>
        <taxon>Actinomycetes</taxon>
        <taxon>Kitasatosporales</taxon>
        <taxon>Streptomycetaceae</taxon>
        <taxon>Streptomyces</taxon>
    </lineage>
</organism>
<dbReference type="SMART" id="SM00014">
    <property type="entry name" value="acidPPc"/>
    <property type="match status" value="1"/>
</dbReference>
<dbReference type="EMBL" id="JBHVBU010000165">
    <property type="protein sequence ID" value="MFE7967638.1"/>
    <property type="molecule type" value="Genomic_DNA"/>
</dbReference>
<feature type="region of interest" description="Disordered" evidence="1">
    <location>
        <begin position="227"/>
        <end position="267"/>
    </location>
</feature>
<name>A0ABW6JQD9_STRCE</name>
<keyword evidence="2" id="KW-0812">Transmembrane</keyword>
<dbReference type="Pfam" id="PF01569">
    <property type="entry name" value="PAP2"/>
    <property type="match status" value="1"/>
</dbReference>
<feature type="transmembrane region" description="Helical" evidence="2">
    <location>
        <begin position="204"/>
        <end position="221"/>
    </location>
</feature>
<dbReference type="CDD" id="cd03392">
    <property type="entry name" value="PAP2_like_2"/>
    <property type="match status" value="1"/>
</dbReference>
<evidence type="ECO:0000313" key="4">
    <source>
        <dbReference type="EMBL" id="MFE7967638.1"/>
    </source>
</evidence>
<feature type="transmembrane region" description="Helical" evidence="2">
    <location>
        <begin position="78"/>
        <end position="97"/>
    </location>
</feature>
<feature type="transmembrane region" description="Helical" evidence="2">
    <location>
        <begin position="21"/>
        <end position="42"/>
    </location>
</feature>
<dbReference type="SUPFAM" id="SSF48317">
    <property type="entry name" value="Acid phosphatase/Vanadium-dependent haloperoxidase"/>
    <property type="match status" value="1"/>
</dbReference>
<feature type="compositionally biased region" description="Pro residues" evidence="1">
    <location>
        <begin position="1"/>
        <end position="15"/>
    </location>
</feature>
<feature type="transmembrane region" description="Helical" evidence="2">
    <location>
        <begin position="177"/>
        <end position="198"/>
    </location>
</feature>
<dbReference type="Gene3D" id="1.20.144.10">
    <property type="entry name" value="Phosphatidic acid phosphatase type 2/haloperoxidase"/>
    <property type="match status" value="1"/>
</dbReference>
<accession>A0ABW6JQD9</accession>
<sequence length="267" mass="28608">MRTPHAPAPPAPPEPRTPDRPALAPTMLLGVASALLLALVAAEWRPLLDLDGGISRTTHRWAVAEDGLTQTARVLTDWVWDPWTMRLLCAVAVILLLRRPAARWTAGWLVVVVALATAVQQGLKAALGRERPVWTDPVDSAHYAAFPSGHAMTATVVLGLLLWLLHRHGVGPLLWRTALVAAVISVTGVGLTRVWLGVHWPTDVLGGWLFGTLTVLAAVAAHRRLRPADGAATPGRSGDARRPSTPSHPSSPSPEPSTSDDPPRRPR</sequence>
<evidence type="ECO:0000313" key="5">
    <source>
        <dbReference type="Proteomes" id="UP001600650"/>
    </source>
</evidence>
<gene>
    <name evidence="4" type="ORF">ACFU0X_32165</name>
</gene>
<feature type="region of interest" description="Disordered" evidence="1">
    <location>
        <begin position="1"/>
        <end position="20"/>
    </location>
</feature>
<evidence type="ECO:0000256" key="1">
    <source>
        <dbReference type="SAM" id="MobiDB-lite"/>
    </source>
</evidence>
<comment type="caution">
    <text evidence="4">The sequence shown here is derived from an EMBL/GenBank/DDBJ whole genome shotgun (WGS) entry which is preliminary data.</text>
</comment>
<feature type="domain" description="Phosphatidic acid phosphatase type 2/haloperoxidase" evidence="3">
    <location>
        <begin position="106"/>
        <end position="219"/>
    </location>
</feature>
<reference evidence="4 5" key="1">
    <citation type="submission" date="2024-09" db="EMBL/GenBank/DDBJ databases">
        <title>The Natural Products Discovery Center: Release of the First 8490 Sequenced Strains for Exploring Actinobacteria Biosynthetic Diversity.</title>
        <authorList>
            <person name="Kalkreuter E."/>
            <person name="Kautsar S.A."/>
            <person name="Yang D."/>
            <person name="Bader C.D."/>
            <person name="Teijaro C.N."/>
            <person name="Fluegel L."/>
            <person name="Davis C.M."/>
            <person name="Simpson J.R."/>
            <person name="Lauterbach L."/>
            <person name="Steele A.D."/>
            <person name="Gui C."/>
            <person name="Meng S."/>
            <person name="Li G."/>
            <person name="Viehrig K."/>
            <person name="Ye F."/>
            <person name="Su P."/>
            <person name="Kiefer A.F."/>
            <person name="Nichols A."/>
            <person name="Cepeda A.J."/>
            <person name="Yan W."/>
            <person name="Fan B."/>
            <person name="Jiang Y."/>
            <person name="Adhikari A."/>
            <person name="Zheng C.-J."/>
            <person name="Schuster L."/>
            <person name="Cowan T.M."/>
            <person name="Smanski M.J."/>
            <person name="Chevrette M.G."/>
            <person name="De Carvalho L.P.S."/>
            <person name="Shen B."/>
        </authorList>
    </citation>
    <scope>NUCLEOTIDE SEQUENCE [LARGE SCALE GENOMIC DNA]</scope>
    <source>
        <strain evidence="4 5">NPDC057399</strain>
    </source>
</reference>
<dbReference type="PANTHER" id="PTHR14969">
    <property type="entry name" value="SPHINGOSINE-1-PHOSPHATE PHOSPHOHYDROLASE"/>
    <property type="match status" value="1"/>
</dbReference>
<keyword evidence="2" id="KW-0472">Membrane</keyword>
<protein>
    <submittedName>
        <fullName evidence="4">Phosphatase PAP2 family protein</fullName>
    </submittedName>
</protein>
<dbReference type="InterPro" id="IPR000326">
    <property type="entry name" value="PAP2/HPO"/>
</dbReference>
<evidence type="ECO:0000256" key="2">
    <source>
        <dbReference type="SAM" id="Phobius"/>
    </source>
</evidence>
<evidence type="ECO:0000259" key="3">
    <source>
        <dbReference type="SMART" id="SM00014"/>
    </source>
</evidence>
<dbReference type="RefSeq" id="WP_381728722.1">
    <property type="nucleotide sequence ID" value="NZ_JBHVBU010000165.1"/>
</dbReference>
<dbReference type="PANTHER" id="PTHR14969:SF13">
    <property type="entry name" value="AT30094P"/>
    <property type="match status" value="1"/>
</dbReference>
<keyword evidence="5" id="KW-1185">Reference proteome</keyword>
<proteinExistence type="predicted"/>
<feature type="transmembrane region" description="Helical" evidence="2">
    <location>
        <begin position="143"/>
        <end position="165"/>
    </location>
</feature>
<feature type="transmembrane region" description="Helical" evidence="2">
    <location>
        <begin position="104"/>
        <end position="123"/>
    </location>
</feature>
<keyword evidence="2" id="KW-1133">Transmembrane helix</keyword>
<dbReference type="Proteomes" id="UP001600650">
    <property type="component" value="Unassembled WGS sequence"/>
</dbReference>
<dbReference type="InterPro" id="IPR036938">
    <property type="entry name" value="PAP2/HPO_sf"/>
</dbReference>